<dbReference type="EMBL" id="CP109441">
    <property type="protein sequence ID" value="WUV42959.1"/>
    <property type="molecule type" value="Genomic_DNA"/>
</dbReference>
<dbReference type="Pfam" id="PF13561">
    <property type="entry name" value="adh_short_C2"/>
    <property type="match status" value="1"/>
</dbReference>
<dbReference type="Gene3D" id="3.40.50.720">
    <property type="entry name" value="NAD(P)-binding Rossmann-like Domain"/>
    <property type="match status" value="1"/>
</dbReference>
<comment type="similarity">
    <text evidence="1">Belongs to the short-chain dehydrogenases/reductases (SDR) family.</text>
</comment>
<evidence type="ECO:0000313" key="3">
    <source>
        <dbReference type="EMBL" id="WUV42959.1"/>
    </source>
</evidence>
<dbReference type="Proteomes" id="UP001432062">
    <property type="component" value="Chromosome"/>
</dbReference>
<dbReference type="SUPFAM" id="SSF51735">
    <property type="entry name" value="NAD(P)-binding Rossmann-fold domains"/>
    <property type="match status" value="1"/>
</dbReference>
<dbReference type="CDD" id="cd11731">
    <property type="entry name" value="Lin1944_like_SDR_c"/>
    <property type="match status" value="1"/>
</dbReference>
<proteinExistence type="inferred from homology"/>
<dbReference type="PANTHER" id="PTHR43477:SF1">
    <property type="entry name" value="DIHYDROANTICAPSIN 7-DEHYDROGENASE"/>
    <property type="match status" value="1"/>
</dbReference>
<protein>
    <submittedName>
        <fullName evidence="3">Short chain dehydrogenase</fullName>
    </submittedName>
</protein>
<reference evidence="3" key="1">
    <citation type="submission" date="2022-10" db="EMBL/GenBank/DDBJ databases">
        <title>The complete genomes of actinobacterial strains from the NBC collection.</title>
        <authorList>
            <person name="Joergensen T.S."/>
            <person name="Alvarez Arevalo M."/>
            <person name="Sterndorff E.B."/>
            <person name="Faurdal D."/>
            <person name="Vuksanovic O."/>
            <person name="Mourched A.-S."/>
            <person name="Charusanti P."/>
            <person name="Shaw S."/>
            <person name="Blin K."/>
            <person name="Weber T."/>
        </authorList>
    </citation>
    <scope>NUCLEOTIDE SEQUENCE</scope>
    <source>
        <strain evidence="3">NBC_01482</strain>
    </source>
</reference>
<organism evidence="3 4">
    <name type="scientific">Nocardia vinacea</name>
    <dbReference type="NCBI Taxonomy" id="96468"/>
    <lineage>
        <taxon>Bacteria</taxon>
        <taxon>Bacillati</taxon>
        <taxon>Actinomycetota</taxon>
        <taxon>Actinomycetes</taxon>
        <taxon>Mycobacteriales</taxon>
        <taxon>Nocardiaceae</taxon>
        <taxon>Nocardia</taxon>
    </lineage>
</organism>
<dbReference type="RefSeq" id="WP_327096214.1">
    <property type="nucleotide sequence ID" value="NZ_CP109149.1"/>
</dbReference>
<accession>A0ABZ1YIE4</accession>
<dbReference type="NCBIfam" id="NF005754">
    <property type="entry name" value="PRK07578.1"/>
    <property type="match status" value="1"/>
</dbReference>
<evidence type="ECO:0000256" key="2">
    <source>
        <dbReference type="ARBA" id="ARBA00023002"/>
    </source>
</evidence>
<dbReference type="PANTHER" id="PTHR43477">
    <property type="entry name" value="DIHYDROANTICAPSIN 7-DEHYDROGENASE"/>
    <property type="match status" value="1"/>
</dbReference>
<dbReference type="InterPro" id="IPR002347">
    <property type="entry name" value="SDR_fam"/>
</dbReference>
<evidence type="ECO:0000313" key="4">
    <source>
        <dbReference type="Proteomes" id="UP001432062"/>
    </source>
</evidence>
<keyword evidence="4" id="KW-1185">Reference proteome</keyword>
<keyword evidence="2" id="KW-0560">Oxidoreductase</keyword>
<dbReference type="PRINTS" id="PR00081">
    <property type="entry name" value="GDHRDH"/>
</dbReference>
<gene>
    <name evidence="3" type="ORF">OG563_27405</name>
</gene>
<name>A0ABZ1YIE4_9NOCA</name>
<dbReference type="InterPro" id="IPR036291">
    <property type="entry name" value="NAD(P)-bd_dom_sf"/>
</dbReference>
<dbReference type="InterPro" id="IPR051122">
    <property type="entry name" value="SDR_DHRS6-like"/>
</dbReference>
<evidence type="ECO:0000256" key="1">
    <source>
        <dbReference type="ARBA" id="ARBA00006484"/>
    </source>
</evidence>
<sequence>MKIVVIGATGTIGSALVDALEANPDHQVVRASRRGPVQVDLADPGSIAALFDAVDNIDAVVAVAASGQLAELADSTDNEYFLGLEGKFLGQIHLVRQAIRHLNDAGSITLTNGISTFSEPGLSFAAAVNAGLGGFVPAAALELPRGIRLNSVSPGWISETLTALGRDGSAGTPVADVVRTYVELIEGSAHGRVVEP</sequence>